<evidence type="ECO:0000313" key="6">
    <source>
        <dbReference type="EMBL" id="MFC4788710.1"/>
    </source>
</evidence>
<dbReference type="RefSeq" id="WP_382431402.1">
    <property type="nucleotide sequence ID" value="NZ_JBHSHJ010000004.1"/>
</dbReference>
<protein>
    <submittedName>
        <fullName evidence="6">Methyl-accepting chemotaxis protein</fullName>
    </submittedName>
</protein>
<dbReference type="PANTHER" id="PTHR43531:SF14">
    <property type="entry name" value="METHYL-ACCEPTING CHEMOTAXIS PROTEIN I-RELATED"/>
    <property type="match status" value="1"/>
</dbReference>
<dbReference type="SUPFAM" id="SSF58104">
    <property type="entry name" value="Methyl-accepting chemotaxis protein (MCP) signaling domain"/>
    <property type="match status" value="1"/>
</dbReference>
<feature type="transmembrane region" description="Helical" evidence="4">
    <location>
        <begin position="7"/>
        <end position="30"/>
    </location>
</feature>
<keyword evidence="4" id="KW-0472">Membrane</keyword>
<dbReference type="Proteomes" id="UP001596001">
    <property type="component" value="Unassembled WGS sequence"/>
</dbReference>
<feature type="domain" description="Methyl-accepting transducer" evidence="5">
    <location>
        <begin position="257"/>
        <end position="486"/>
    </location>
</feature>
<dbReference type="InterPro" id="IPR051310">
    <property type="entry name" value="MCP_chemotaxis"/>
</dbReference>
<dbReference type="SMART" id="SM00283">
    <property type="entry name" value="MA"/>
    <property type="match status" value="1"/>
</dbReference>
<comment type="caution">
    <text evidence="6">The sequence shown here is derived from an EMBL/GenBank/DDBJ whole genome shotgun (WGS) entry which is preliminary data.</text>
</comment>
<dbReference type="Pfam" id="PF00015">
    <property type="entry name" value="MCPsignal"/>
    <property type="match status" value="1"/>
</dbReference>
<comment type="similarity">
    <text evidence="2">Belongs to the methyl-accepting chemotaxis (MCP) protein family.</text>
</comment>
<evidence type="ECO:0000256" key="3">
    <source>
        <dbReference type="PROSITE-ProRule" id="PRU00284"/>
    </source>
</evidence>
<reference evidence="7" key="1">
    <citation type="journal article" date="2019" name="Int. J. Syst. Evol. Microbiol.">
        <title>The Global Catalogue of Microorganisms (GCM) 10K type strain sequencing project: providing services to taxonomists for standard genome sequencing and annotation.</title>
        <authorList>
            <consortium name="The Broad Institute Genomics Platform"/>
            <consortium name="The Broad Institute Genome Sequencing Center for Infectious Disease"/>
            <person name="Wu L."/>
            <person name="Ma J."/>
        </authorList>
    </citation>
    <scope>NUCLEOTIDE SEQUENCE [LARGE SCALE GENOMIC DNA]</scope>
    <source>
        <strain evidence="7">CCUG 49452</strain>
    </source>
</reference>
<gene>
    <name evidence="6" type="ORF">ACFO6X_06895</name>
</gene>
<evidence type="ECO:0000259" key="5">
    <source>
        <dbReference type="PROSITE" id="PS50111"/>
    </source>
</evidence>
<keyword evidence="4" id="KW-1133">Transmembrane helix</keyword>
<organism evidence="6 7">
    <name type="scientific">Giesbergeria sinuosa</name>
    <dbReference type="NCBI Taxonomy" id="80883"/>
    <lineage>
        <taxon>Bacteria</taxon>
        <taxon>Pseudomonadati</taxon>
        <taxon>Pseudomonadota</taxon>
        <taxon>Betaproteobacteria</taxon>
        <taxon>Burkholderiales</taxon>
        <taxon>Comamonadaceae</taxon>
        <taxon>Giesbergeria</taxon>
    </lineage>
</organism>
<evidence type="ECO:0000256" key="2">
    <source>
        <dbReference type="ARBA" id="ARBA00029447"/>
    </source>
</evidence>
<keyword evidence="7" id="KW-1185">Reference proteome</keyword>
<name>A0ABV9QBX5_9BURK</name>
<dbReference type="InterPro" id="IPR004089">
    <property type="entry name" value="MCPsignal_dom"/>
</dbReference>
<evidence type="ECO:0000313" key="7">
    <source>
        <dbReference type="Proteomes" id="UP001596001"/>
    </source>
</evidence>
<proteinExistence type="inferred from homology"/>
<dbReference type="Gene3D" id="1.10.287.950">
    <property type="entry name" value="Methyl-accepting chemotaxis protein"/>
    <property type="match status" value="1"/>
</dbReference>
<keyword evidence="3" id="KW-0807">Transducer</keyword>
<keyword evidence="4" id="KW-0812">Transmembrane</keyword>
<evidence type="ECO:0000256" key="4">
    <source>
        <dbReference type="SAM" id="Phobius"/>
    </source>
</evidence>
<dbReference type="PROSITE" id="PS50111">
    <property type="entry name" value="CHEMOTAXIS_TRANSDUC_2"/>
    <property type="match status" value="1"/>
</dbReference>
<keyword evidence="1" id="KW-0488">Methylation</keyword>
<sequence length="501" mass="53440">MKFRSKIWLLPLSVGAAFGAGLVISLVIGWNNHRNLELLRTVETPFLEHLFEAERGVHQLQADFQAAAVEDDADRLKDAQNTAKDVRAALDKSRQLDGKAELVGNLNAAFDAYQAAALQATQGMLNKSVSPEQVQRMNAAQKELARQMQISRQQAHVTLEERFNDLTAAQREGLLVNIATGLLIVLGLGLGSQAIIASVWRDLGAEPADAALLVRHVGQGDLSKHMALQRGDTHSLMAHLESMQQNLINVVTGIRSRAESMASATTQIARGNMDLSVRTAQQASALEQTAAAMEALSTTVRQNHERANQANELVGLTSSIAAQGGTVVTQVVDTMEAINVSSQKISDIIGVIDGIAFQTNILALNAAVEAARAGEQGRGFAVVASEVRSLAGRSAEAAKEIKTLIGNSVDSVSVGCKLVEEAGSTMHQIVDSVHRAAGIMQEITDASQQQALDIDQVKQAVIQMDHTTRDNAASVQDAATAAQSLEQQANAVVETVSVFKF</sequence>
<evidence type="ECO:0000256" key="1">
    <source>
        <dbReference type="ARBA" id="ARBA00022481"/>
    </source>
</evidence>
<dbReference type="EMBL" id="JBHSHJ010000004">
    <property type="protein sequence ID" value="MFC4788710.1"/>
    <property type="molecule type" value="Genomic_DNA"/>
</dbReference>
<dbReference type="PANTHER" id="PTHR43531">
    <property type="entry name" value="PROTEIN ICFG"/>
    <property type="match status" value="1"/>
</dbReference>
<dbReference type="CDD" id="cd11386">
    <property type="entry name" value="MCP_signal"/>
    <property type="match status" value="1"/>
</dbReference>
<accession>A0ABV9QBX5</accession>